<protein>
    <submittedName>
        <fullName evidence="1">Uncharacterized protein</fullName>
    </submittedName>
</protein>
<dbReference type="EMBL" id="BGPR01018342">
    <property type="protein sequence ID" value="GBN78910.1"/>
    <property type="molecule type" value="Genomic_DNA"/>
</dbReference>
<organism evidence="1 2">
    <name type="scientific">Araneus ventricosus</name>
    <name type="common">Orbweaver spider</name>
    <name type="synonym">Epeira ventricosa</name>
    <dbReference type="NCBI Taxonomy" id="182803"/>
    <lineage>
        <taxon>Eukaryota</taxon>
        <taxon>Metazoa</taxon>
        <taxon>Ecdysozoa</taxon>
        <taxon>Arthropoda</taxon>
        <taxon>Chelicerata</taxon>
        <taxon>Arachnida</taxon>
        <taxon>Araneae</taxon>
        <taxon>Araneomorphae</taxon>
        <taxon>Entelegynae</taxon>
        <taxon>Araneoidea</taxon>
        <taxon>Araneidae</taxon>
        <taxon>Araneus</taxon>
    </lineage>
</organism>
<accession>A0A4Y2RVB1</accession>
<dbReference type="Proteomes" id="UP000499080">
    <property type="component" value="Unassembled WGS sequence"/>
</dbReference>
<evidence type="ECO:0000313" key="1">
    <source>
        <dbReference type="EMBL" id="GBN78910.1"/>
    </source>
</evidence>
<keyword evidence="2" id="KW-1185">Reference proteome</keyword>
<sequence length="122" mass="13556">MTSSPLKNLLEKNEKEKVELKEAKANRVFKQNGDKTEEGKALKAKKKLILNSIENPVTSTSSTKNEGQYAQVANTHMMQIGSRVDYVRSGGMRSVPVMKAVEHLYATTAKFSGRAYSWPHVG</sequence>
<reference evidence="1 2" key="1">
    <citation type="journal article" date="2019" name="Sci. Rep.">
        <title>Orb-weaving spider Araneus ventricosus genome elucidates the spidroin gene catalogue.</title>
        <authorList>
            <person name="Kono N."/>
            <person name="Nakamura H."/>
            <person name="Ohtoshi R."/>
            <person name="Moran D.A.P."/>
            <person name="Shinohara A."/>
            <person name="Yoshida Y."/>
            <person name="Fujiwara M."/>
            <person name="Mori M."/>
            <person name="Tomita M."/>
            <person name="Arakawa K."/>
        </authorList>
    </citation>
    <scope>NUCLEOTIDE SEQUENCE [LARGE SCALE GENOMIC DNA]</scope>
</reference>
<dbReference type="AlphaFoldDB" id="A0A4Y2RVB1"/>
<gene>
    <name evidence="1" type="ORF">AVEN_223556_1</name>
</gene>
<name>A0A4Y2RVB1_ARAVE</name>
<evidence type="ECO:0000313" key="2">
    <source>
        <dbReference type="Proteomes" id="UP000499080"/>
    </source>
</evidence>
<comment type="caution">
    <text evidence="1">The sequence shown here is derived from an EMBL/GenBank/DDBJ whole genome shotgun (WGS) entry which is preliminary data.</text>
</comment>
<proteinExistence type="predicted"/>